<evidence type="ECO:0008006" key="6">
    <source>
        <dbReference type="Google" id="ProtNLM"/>
    </source>
</evidence>
<dbReference type="Proteomes" id="UP000070444">
    <property type="component" value="Unassembled WGS sequence"/>
</dbReference>
<reference evidence="4 5" key="1">
    <citation type="journal article" date="2015" name="Genome Biol. Evol.">
        <title>Phylogenomic analyses indicate that early fungi evolved digesting cell walls of algal ancestors of land plants.</title>
        <authorList>
            <person name="Chang Y."/>
            <person name="Wang S."/>
            <person name="Sekimoto S."/>
            <person name="Aerts A.L."/>
            <person name="Choi C."/>
            <person name="Clum A."/>
            <person name="LaButti K.M."/>
            <person name="Lindquist E.A."/>
            <person name="Yee Ngan C."/>
            <person name="Ohm R.A."/>
            <person name="Salamov A.A."/>
            <person name="Grigoriev I.V."/>
            <person name="Spatafora J.W."/>
            <person name="Berbee M.L."/>
        </authorList>
    </citation>
    <scope>NUCLEOTIDE SEQUENCE [LARGE SCALE GENOMIC DNA]</scope>
    <source>
        <strain evidence="4 5">NRRL 28638</strain>
    </source>
</reference>
<keyword evidence="3" id="KW-0732">Signal</keyword>
<feature type="non-terminal residue" evidence="4">
    <location>
        <position position="3542"/>
    </location>
</feature>
<evidence type="ECO:0000313" key="5">
    <source>
        <dbReference type="Proteomes" id="UP000070444"/>
    </source>
</evidence>
<keyword evidence="1" id="KW-0175">Coiled coil</keyword>
<evidence type="ECO:0000313" key="4">
    <source>
        <dbReference type="EMBL" id="KXN71169.1"/>
    </source>
</evidence>
<evidence type="ECO:0000256" key="1">
    <source>
        <dbReference type="SAM" id="Coils"/>
    </source>
</evidence>
<accession>A0A137P868</accession>
<organism evidence="4 5">
    <name type="scientific">Conidiobolus coronatus (strain ATCC 28846 / CBS 209.66 / NRRL 28638)</name>
    <name type="common">Delacroixia coronata</name>
    <dbReference type="NCBI Taxonomy" id="796925"/>
    <lineage>
        <taxon>Eukaryota</taxon>
        <taxon>Fungi</taxon>
        <taxon>Fungi incertae sedis</taxon>
        <taxon>Zoopagomycota</taxon>
        <taxon>Entomophthoromycotina</taxon>
        <taxon>Entomophthoromycetes</taxon>
        <taxon>Entomophthorales</taxon>
        <taxon>Ancylistaceae</taxon>
        <taxon>Conidiobolus</taxon>
    </lineage>
</organism>
<gene>
    <name evidence="4" type="ORF">CONCODRAFT_6198</name>
</gene>
<feature type="compositionally biased region" description="Low complexity" evidence="2">
    <location>
        <begin position="149"/>
        <end position="166"/>
    </location>
</feature>
<evidence type="ECO:0000256" key="3">
    <source>
        <dbReference type="SAM" id="SignalP"/>
    </source>
</evidence>
<proteinExistence type="predicted"/>
<dbReference type="EMBL" id="KQ964482">
    <property type="protein sequence ID" value="KXN71169.1"/>
    <property type="molecule type" value="Genomic_DNA"/>
</dbReference>
<feature type="coiled-coil region" evidence="1">
    <location>
        <begin position="2968"/>
        <end position="2995"/>
    </location>
</feature>
<protein>
    <recommendedName>
        <fullName evidence="6">VWFA domain-containing protein</fullName>
    </recommendedName>
</protein>
<feature type="signal peptide" evidence="3">
    <location>
        <begin position="1"/>
        <end position="20"/>
    </location>
</feature>
<name>A0A137P868_CONC2</name>
<feature type="chain" id="PRO_5007294586" description="VWFA domain-containing protein" evidence="3">
    <location>
        <begin position="21"/>
        <end position="3542"/>
    </location>
</feature>
<keyword evidence="5" id="KW-1185">Reference proteome</keyword>
<feature type="region of interest" description="Disordered" evidence="2">
    <location>
        <begin position="142"/>
        <end position="185"/>
    </location>
</feature>
<sequence>MIVNNIILVILLGLTSDVQGVMNIKRDALHNMVQHVISNSTENPSFRSRLSRRNLLDQEMSILLAPLFGKTRDMSKFFNGITNHFKTKYPTPSGGMDPIVSSFMGQINKAVNDPKFNVKDVNSKNSIMNLLNQADNAYIKSKSIKEPSSKPSASKPPIKSSATKPIATKPSVSGNDSGQLSLGSAGTTITKTTTKTTIDIRIKIERITKIIISIKSVDKETLTAQIFSLIQTEFLSGDDKQYQVSLTPYINRVLDTLKDSNFQPGVREHQMRLIDEFQNLAKFYEELHNADNGNDGNDGNDKIVNKEEAAAKTMAFIAKSYGSEDGSYAQAQEYDPNNTETKAKTKSYLVQLDNIKKAATSFEIAKPRFTHTGKEFLIKLIANTMPNEELHAEITNFLKIFLIPKGGFDPAVASHVRELKAVLKYKESNINEDENMRNKIAKVVYETEFAYSQTDEGRKSLIVPKNEPTPSFKSQALKEISDSFDNYDSCDLPIMRSRIKSLTTDIREKNGSNSSEIEESINAIEEMLDSVSPDFEDVVTTRTIKKRLRKLELDPDELSLESIGTLKGSNDGVHALSDGSVSLSLDTSITNDQEKDLENAQKLFENTTNKNKKQFIEFITKYLTHYYANQDDDFSLVLYGQNQKILDFLSSAEFKGDRKTWEELEGLLKDMEDLSSEETSSGPFIAPELTNDRNKNNEDFLIALRAVNSSNKQQVLDFVEVLILYQYGQENGGLSIGVNERKIELVQLIENPDFEDDLDMSIEMVEMILNILNKQMSIAQGSSQTSVSPENFKMTGDYYADHQIVLGIAMTNIPSQRDKVLKLFKEFCDYHLSTGFNSAMKTEAINSVIETLNDPNFNPRDSEHADALMFMLNELESYKSKSRDIDFEEPPPIESEDETTIPDILGVFELDQQNFYSAIRVITRDETENFVPYMNEYFATYYSDKESKLPEEIKASVKELEDQFNDKDFDPSEPDNRQKIDATLAKIEQVHAHLKELANSSNVPFKSPNFTNNKAQDMKLLLKSLNSATDANKNELVNIISKYLKVSYADKNGHLTGGVGDIVTQINTFLNSKQFSPKDQASRERVLKWINEIDIIDSSIKNPGTIFGFYKYPEFSDDRVDSENKLIKSLETVSIFNKDEAVGAISTFAQKFYSNNKVMHPSLVTILHKMTSYIQSSSFSKDNPKNKSIMKELLEDMHIEHENVKDIKSTLTPYDKPKFVDDMGKNIQLLTDSMKSVNKGNTNDFESTVITFLRQRFANIYGKEKPLTFSKIQQLIQLIQSEGFDASNQTSVDQFINLLTQLKDYTSKKDLNSSNLFPLEKFSFNMDQDLKQLVEILQNIPLSSDVRYFVNPTTQYLSVYFADSNGIFPYQLTKSIQNILNYVKNNVPDAKTQKFYDSLKLMINKLDNECFIIKHPPPNFINFDKATFTGDYVRDKASLLNNIGYVNQENLASAKSMVVRLLKKYFGRNGTSFHSSLYSYVNQVTATLAKIVENKDSITEFSENLGQLEVAYDKVMNSYKDATKYVIPELKGDKKIDYKNLKDSLSLVTPENQNKAIQACDRFIIHHYGNKDGTVPASLQTLRKEIVNLFSSSNFDGKSEKTIKKVDELFEMLEVASNYKNSPSENAALKVFKIPDLPEDYKEAEQVFIKTMEQLNHYNRDQAIQFAVNYFNKYYTNNDLMSLEIIPLVSGITRLVESPEFDGKSPDFVKDFKDKFSTLNTKWESIKDLIEVPNPIQPIELTDDKAADFATLMLSITDVVSDTKKVALDNIQKFIKKYFKSVDGQIDPKLHPIISKITTAIKDPNFNYPINFKQKTDIEKHFVKLDEEYKQLMDPSNSVAAFAGFKITGNWESDRKSLIAHTRYINKVNKGNAREFYLKVLGENFSGSSGIINTMVYSHVKETLEYITNENFKPTEYKVNEDKLNELFNKLEAKFASSNIDPESSGFIRPQLTSNRGENQIIIIKAIKSVTKQTKRGARTWVEQALKTLYGTSYGELDYRLLPVYNNFISLFDGDQELNNMGNKLEENFIELFRKMDDTFSKLDVIEGEKPKFPSIPISGSIDADFKELTEFLKLVNTLNREEAAKEFSRVLDYHLKNEDGSGDLRILPLIIDTLKIFERADFDGRSENIKKEFEAKFSELKETHKSLNQNTKNIEPYRRIQYTSDFKVDLESLVNSFNSVNKDNIDEAKKAVNIFLTTFLASPQGGGFDFSVSTLVTNIKKLVGEGSFTFHDKDQNDKFKSMVNDAYDVWSKQSSENTSIYTTPELTKSIENDLDKLISSMNGADRSSNKKIISAVENFIRHHFNTDYRIYSTINTIINLISTAEFDFSLQSNQEKIRLYILELSNAYEQIVKDNGAPKECPIPELSGDEEKDRNLIAALFANLDLSCKKKFANHLESFTEKYYSSSQGYVAATVVPYVSRLSTFVKSPDFAFNNYEFKFEVMRKLSQVKEAAIQAEKTLITEKKFNPPQLTGDPENNIETLTAEMGKLAKGSEASAKAYLLDYAKQISKDEDEYIGLQYINVFKEFEDLLNSKNFSFGDPVQVSKIGDGLRKILAIVNYSTENPEHNSPYTKIELSDSIKIDFERLVKSFENANIQNQKDIDNFILEDFVNHHFKLAPGDPVPPEIINSVVELKHLLSDPSFNYATRENLEKLRKLFEKLIMIKQGLENPELQPLPYYPPNPTGNLKEDKKDLYESFVQATLYNQLDVVKYIKYFLSIHYTQNGKFAPSVQIIVDNLMSACSKPGFEFSKHEGAGVVKLHLNDIERELKRLADEKANRPYYKAPTLYQDREIDIQNLVASYKTVTNQTRFEAISFTSSFLNTMYAEPEGYFLPKIMESVNAAFKIIQSKDFDFTKDEHVINFQKTLNTLEKEYSKLKAPGGAESPYIEPTFSGTKYIDVVRLINSFSTINDSNKDKALNFILKYLRMHYGDKDSGVFESAEITKLVQKLYTLITPKEFKFDDFECISKFQAILNELDTEINKIRDQKSDIKFETFEFTENKPYDTQKLLISLRNFSPQYKTNAVSFLIKFLGHYYSVDGKWNDDLYNLANQITYTVSANSFKFDDPENINTIQSNLIQLDMLKNKLETKPVQLAEFPTFSLSGDFQKDTRVFRSTLSLVNNRNVPDAISMVMKIVKLHFSEKNGKFDSRIYSRVNKLSNKITAPDFDWWNDSEKSQIIYDLEDTYKEKLNILKPKPQQRWLSPKWSKDVEHDKGVLFSGIKVSDESFKLDIDASILEFLNHHFNAKNEELPKNITDLFNKITNFIGQPGFTYINEGKVSELRALFDKLENEYYSHKNPKIELKYEDPGLTDDIDYDLIQYIKSFEGMGKGSLPDILEALAKFHKKHFTNSNGNHIEEVDKRFNQIVTSIQSDAFDFREPKDFNTLSDSLKELVKYFDSVSVNVPKVPEIPIPEFGKGVGLEVDKRNLLNYAEEASFAFISNTDIWQVVNSYLLAYYGDGTGKLARPYEGLQKTLYDKVKKASFDYSDPANKNEVSNILGEFEKLQRTIITGVSPGKPYFPPRLTEDVKATKNAMLNSWVQ</sequence>
<feature type="compositionally biased region" description="Polar residues" evidence="2">
    <location>
        <begin position="170"/>
        <end position="185"/>
    </location>
</feature>
<evidence type="ECO:0000256" key="2">
    <source>
        <dbReference type="SAM" id="MobiDB-lite"/>
    </source>
</evidence>